<gene>
    <name evidence="1" type="ORF">OESDEN_24038</name>
</gene>
<accession>A0A0B1RYP2</accession>
<dbReference type="OrthoDB" id="406045at2759"/>
<proteinExistence type="predicted"/>
<sequence length="62" mass="7109">MEDILRDKFFDSVRDRVMALVNEPISFTGRCVSQTIRFLTEELRPAIAPYFDSKAGTVQLDV</sequence>
<dbReference type="Gene3D" id="1.20.200.10">
    <property type="entry name" value="Fumarase/aspartase (Central domain)"/>
    <property type="match status" value="1"/>
</dbReference>
<dbReference type="EMBL" id="KN611850">
    <property type="protein sequence ID" value="KHJ76342.1"/>
    <property type="molecule type" value="Genomic_DNA"/>
</dbReference>
<evidence type="ECO:0000313" key="2">
    <source>
        <dbReference type="Proteomes" id="UP000053660"/>
    </source>
</evidence>
<dbReference type="AlphaFoldDB" id="A0A0B1RYP2"/>
<reference evidence="1 2" key="1">
    <citation type="submission" date="2014-03" db="EMBL/GenBank/DDBJ databases">
        <title>Draft genome of the hookworm Oesophagostomum dentatum.</title>
        <authorList>
            <person name="Mitreva M."/>
        </authorList>
    </citation>
    <scope>NUCLEOTIDE SEQUENCE [LARGE SCALE GENOMIC DNA]</scope>
    <source>
        <strain evidence="1 2">OD-Hann</strain>
    </source>
</reference>
<protein>
    <submittedName>
        <fullName evidence="1">Uncharacterized protein</fullName>
    </submittedName>
</protein>
<keyword evidence="2" id="KW-1185">Reference proteome</keyword>
<dbReference type="Proteomes" id="UP000053660">
    <property type="component" value="Unassembled WGS sequence"/>
</dbReference>
<organism evidence="1 2">
    <name type="scientific">Oesophagostomum dentatum</name>
    <name type="common">Nodular worm</name>
    <dbReference type="NCBI Taxonomy" id="61180"/>
    <lineage>
        <taxon>Eukaryota</taxon>
        <taxon>Metazoa</taxon>
        <taxon>Ecdysozoa</taxon>
        <taxon>Nematoda</taxon>
        <taxon>Chromadorea</taxon>
        <taxon>Rhabditida</taxon>
        <taxon>Rhabditina</taxon>
        <taxon>Rhabditomorpha</taxon>
        <taxon>Strongyloidea</taxon>
        <taxon>Strongylidae</taxon>
        <taxon>Oesophagostomum</taxon>
    </lineage>
</organism>
<evidence type="ECO:0000313" key="1">
    <source>
        <dbReference type="EMBL" id="KHJ76342.1"/>
    </source>
</evidence>
<name>A0A0B1RYP2_OESDE</name>